<evidence type="ECO:0000256" key="3">
    <source>
        <dbReference type="ARBA" id="ARBA00022692"/>
    </source>
</evidence>
<evidence type="ECO:0000256" key="5">
    <source>
        <dbReference type="ARBA" id="ARBA00023136"/>
    </source>
</evidence>
<dbReference type="PANTHER" id="PTHR21143:SF123">
    <property type="entry name" value="GUSTATORY RECEPTOR FOR SUGAR TASTE 43A-RELATED"/>
    <property type="match status" value="1"/>
</dbReference>
<proteinExistence type="inferred from homology"/>
<dbReference type="Pfam" id="PF08395">
    <property type="entry name" value="7tm_7"/>
    <property type="match status" value="1"/>
</dbReference>
<evidence type="ECO:0000256" key="4">
    <source>
        <dbReference type="ARBA" id="ARBA00022989"/>
    </source>
</evidence>
<feature type="transmembrane region" description="Helical" evidence="8">
    <location>
        <begin position="174"/>
        <end position="196"/>
    </location>
</feature>
<feature type="transmembrane region" description="Helical" evidence="8">
    <location>
        <begin position="140"/>
        <end position="162"/>
    </location>
</feature>
<keyword evidence="10" id="KW-1185">Reference proteome</keyword>
<evidence type="ECO:0000256" key="2">
    <source>
        <dbReference type="ARBA" id="ARBA00022475"/>
    </source>
</evidence>
<accession>A0AA38I8F0</accession>
<keyword evidence="2 8" id="KW-1003">Cell membrane</keyword>
<keyword evidence="3 8" id="KW-0812">Transmembrane</keyword>
<comment type="similarity">
    <text evidence="8">Belongs to the insect chemoreceptor superfamily. Gustatory receptor (GR) family.</text>
</comment>
<evidence type="ECO:0000256" key="1">
    <source>
        <dbReference type="ARBA" id="ARBA00004651"/>
    </source>
</evidence>
<keyword evidence="6 8" id="KW-0675">Receptor</keyword>
<keyword evidence="7 8" id="KW-0807">Transducer</keyword>
<dbReference type="GO" id="GO:0005886">
    <property type="term" value="C:plasma membrane"/>
    <property type="evidence" value="ECO:0007669"/>
    <property type="project" value="UniProtKB-SubCell"/>
</dbReference>
<evidence type="ECO:0000313" key="10">
    <source>
        <dbReference type="Proteomes" id="UP001168821"/>
    </source>
</evidence>
<dbReference type="EMBL" id="JALNTZ010000005">
    <property type="protein sequence ID" value="KAJ3650965.1"/>
    <property type="molecule type" value="Genomic_DNA"/>
</dbReference>
<dbReference type="GO" id="GO:0007165">
    <property type="term" value="P:signal transduction"/>
    <property type="evidence" value="ECO:0007669"/>
    <property type="project" value="UniProtKB-KW"/>
</dbReference>
<name>A0AA38I8F0_9CUCU</name>
<dbReference type="GO" id="GO:0030424">
    <property type="term" value="C:axon"/>
    <property type="evidence" value="ECO:0007669"/>
    <property type="project" value="TreeGrafter"/>
</dbReference>
<feature type="transmembrane region" description="Helical" evidence="8">
    <location>
        <begin position="260"/>
        <end position="282"/>
    </location>
</feature>
<dbReference type="GO" id="GO:0030425">
    <property type="term" value="C:dendrite"/>
    <property type="evidence" value="ECO:0007669"/>
    <property type="project" value="TreeGrafter"/>
</dbReference>
<keyword evidence="5 8" id="KW-0472">Membrane</keyword>
<comment type="caution">
    <text evidence="9">The sequence shown here is derived from an EMBL/GenBank/DDBJ whole genome shotgun (WGS) entry which is preliminary data.</text>
</comment>
<feature type="transmembrane region" description="Helical" evidence="8">
    <location>
        <begin position="88"/>
        <end position="110"/>
    </location>
</feature>
<dbReference type="Proteomes" id="UP001168821">
    <property type="component" value="Unassembled WGS sequence"/>
</dbReference>
<dbReference type="GO" id="GO:0043025">
    <property type="term" value="C:neuronal cell body"/>
    <property type="evidence" value="ECO:0007669"/>
    <property type="project" value="TreeGrafter"/>
</dbReference>
<protein>
    <recommendedName>
        <fullName evidence="8">Gustatory receptor</fullName>
    </recommendedName>
</protein>
<dbReference type="AlphaFoldDB" id="A0AA38I8F0"/>
<keyword evidence="4 8" id="KW-1133">Transmembrane helix</keyword>
<dbReference type="PANTHER" id="PTHR21143">
    <property type="entry name" value="INVERTEBRATE GUSTATORY RECEPTOR"/>
    <property type="match status" value="1"/>
</dbReference>
<evidence type="ECO:0000256" key="7">
    <source>
        <dbReference type="ARBA" id="ARBA00023224"/>
    </source>
</evidence>
<gene>
    <name evidence="9" type="ORF">Zmor_017037</name>
</gene>
<evidence type="ECO:0000256" key="8">
    <source>
        <dbReference type="RuleBase" id="RU363108"/>
    </source>
</evidence>
<comment type="function">
    <text evidence="8">Gustatory receptor which mediates acceptance or avoidance behavior, depending on its substrates.</text>
</comment>
<reference evidence="9" key="1">
    <citation type="journal article" date="2023" name="G3 (Bethesda)">
        <title>Whole genome assemblies of Zophobas morio and Tenebrio molitor.</title>
        <authorList>
            <person name="Kaur S."/>
            <person name="Stinson S.A."/>
            <person name="diCenzo G.C."/>
        </authorList>
    </citation>
    <scope>NUCLEOTIDE SEQUENCE</scope>
    <source>
        <strain evidence="9">QUZm001</strain>
    </source>
</reference>
<sequence length="391" mass="44258">MINSSVKVSREIFDTLAPILYLSRIMCLQPLKWKKSDFSCTLSKSKTFIVWSCVTHAFIVLCAVFGLFQAYHVDVIYSIKLKNSAGKYVCFSDVTVVLSTFSIGVLSTSFKVHNCLNYFHHLSRFDNFVQKPPSSTRKCLLVTVTSVVIVLSIFTFDLAVWLQIGSQSENVALIFIYFFPYYIAYFSLFVIDLLYWQLVYSIKIRLVILNEKLKEIQNGRKMITLTMTTGKLVKFSDQIGDLMRAYKSLTEAAKSLNGCYGLVSLIILIGCLVHLLATPYTLRSLIISNGSRTFIVAQFIWMGIHILRLMLIVEPCHGCSVQLKETAAIICQLRLSNTEDEFVKSMDFFLTILSQCQIEFNACGLTTTDRSLIPAISGAVTTYLVILFQFN</sequence>
<feature type="transmembrane region" description="Helical" evidence="8">
    <location>
        <begin position="294"/>
        <end position="313"/>
    </location>
</feature>
<dbReference type="GO" id="GO:0008049">
    <property type="term" value="P:male courtship behavior"/>
    <property type="evidence" value="ECO:0007669"/>
    <property type="project" value="TreeGrafter"/>
</dbReference>
<dbReference type="GO" id="GO:0050909">
    <property type="term" value="P:sensory perception of taste"/>
    <property type="evidence" value="ECO:0007669"/>
    <property type="project" value="InterPro"/>
</dbReference>
<feature type="transmembrane region" description="Helical" evidence="8">
    <location>
        <begin position="48"/>
        <end position="68"/>
    </location>
</feature>
<comment type="subcellular location">
    <subcellularLocation>
        <location evidence="1 8">Cell membrane</location>
        <topology evidence="1 8">Multi-pass membrane protein</topology>
    </subcellularLocation>
</comment>
<dbReference type="InterPro" id="IPR013604">
    <property type="entry name" value="7TM_chemorcpt"/>
</dbReference>
<comment type="caution">
    <text evidence="8">Lacks conserved residue(s) required for the propagation of feature annotation.</text>
</comment>
<evidence type="ECO:0000313" key="9">
    <source>
        <dbReference type="EMBL" id="KAJ3650965.1"/>
    </source>
</evidence>
<dbReference type="GO" id="GO:0007635">
    <property type="term" value="P:chemosensory behavior"/>
    <property type="evidence" value="ECO:0007669"/>
    <property type="project" value="TreeGrafter"/>
</dbReference>
<organism evidence="9 10">
    <name type="scientific">Zophobas morio</name>
    <dbReference type="NCBI Taxonomy" id="2755281"/>
    <lineage>
        <taxon>Eukaryota</taxon>
        <taxon>Metazoa</taxon>
        <taxon>Ecdysozoa</taxon>
        <taxon>Arthropoda</taxon>
        <taxon>Hexapoda</taxon>
        <taxon>Insecta</taxon>
        <taxon>Pterygota</taxon>
        <taxon>Neoptera</taxon>
        <taxon>Endopterygota</taxon>
        <taxon>Coleoptera</taxon>
        <taxon>Polyphaga</taxon>
        <taxon>Cucujiformia</taxon>
        <taxon>Tenebrionidae</taxon>
        <taxon>Zophobas</taxon>
    </lineage>
</organism>
<evidence type="ECO:0000256" key="6">
    <source>
        <dbReference type="ARBA" id="ARBA00023170"/>
    </source>
</evidence>